<dbReference type="InterPro" id="IPR015378">
    <property type="entry name" value="Transposase-like_Mu_C"/>
</dbReference>
<dbReference type="PANTHER" id="PTHR35004:SF6">
    <property type="entry name" value="TRANSPOSASE"/>
    <property type="match status" value="1"/>
</dbReference>
<evidence type="ECO:0000313" key="2">
    <source>
        <dbReference type="EMBL" id="UNO49444.1"/>
    </source>
</evidence>
<dbReference type="AlphaFoldDB" id="A0A9E6ZUJ7"/>
<evidence type="ECO:0000313" key="3">
    <source>
        <dbReference type="Proteomes" id="UP000829401"/>
    </source>
</evidence>
<evidence type="ECO:0000259" key="1">
    <source>
        <dbReference type="Pfam" id="PF09299"/>
    </source>
</evidence>
<gene>
    <name evidence="2" type="ORF">K1I37_02515</name>
</gene>
<organism evidence="2 3">
    <name type="scientific">Alicyclobacillus acidoterrestris (strain ATCC 49025 / DSM 3922 / CIP 106132 / NCIMB 13137 / GD3B)</name>
    <dbReference type="NCBI Taxonomy" id="1356854"/>
    <lineage>
        <taxon>Bacteria</taxon>
        <taxon>Bacillati</taxon>
        <taxon>Bacillota</taxon>
        <taxon>Bacilli</taxon>
        <taxon>Bacillales</taxon>
        <taxon>Alicyclobacillaceae</taxon>
        <taxon>Alicyclobacillus</taxon>
    </lineage>
</organism>
<sequence length="170" mass="19548">MASGDVETLEELNDVFHTWITAFYHTRRHGSTGVSPEERAALTNRKPRRVPEAELNEVFYWQEERKVDKTGCVSLQGSQFEVASELVGAKVQLRYDPFDLSVIQVWRDDQRWDDARTIDLTRRHDRRVQPESSVQGETDPGVSIFDALKERKRQASEGLQFSAVKDGEPQ</sequence>
<proteinExistence type="predicted"/>
<feature type="domain" description="Transposase-like Mu C-terminal" evidence="1">
    <location>
        <begin position="58"/>
        <end position="111"/>
    </location>
</feature>
<dbReference type="OrthoDB" id="9794201at2"/>
<name>A0A9E6ZUJ7_ALIAG</name>
<dbReference type="KEGG" id="aaco:K1I37_02515"/>
<accession>A0A9E6ZUJ7</accession>
<reference evidence="3" key="1">
    <citation type="journal article" date="2022" name="G3 (Bethesda)">
        <title>Unveiling the complete genome sequence of Alicyclobacillus acidoterrestris DSM 3922T, a taint-producing strain.</title>
        <authorList>
            <person name="Leonardo I.C."/>
            <person name="Barreto Crespo M.T."/>
            <person name="Gaspar F.B."/>
        </authorList>
    </citation>
    <scope>NUCLEOTIDE SEQUENCE [LARGE SCALE GENOMIC DNA]</scope>
    <source>
        <strain evidence="3">DSM 3922</strain>
    </source>
</reference>
<dbReference type="PANTHER" id="PTHR35004">
    <property type="entry name" value="TRANSPOSASE RV3428C-RELATED"/>
    <property type="match status" value="1"/>
</dbReference>
<protein>
    <submittedName>
        <fullName evidence="2">Mu transposase C-terminal domain-containing protein</fullName>
    </submittedName>
</protein>
<dbReference type="Pfam" id="PF09299">
    <property type="entry name" value="Mu-transpos_C"/>
    <property type="match status" value="1"/>
</dbReference>
<dbReference type="Proteomes" id="UP000829401">
    <property type="component" value="Chromosome"/>
</dbReference>
<keyword evidence="3" id="KW-1185">Reference proteome</keyword>
<dbReference type="EMBL" id="CP080467">
    <property type="protein sequence ID" value="UNO49444.1"/>
    <property type="molecule type" value="Genomic_DNA"/>
</dbReference>